<organism evidence="1 2">
    <name type="scientific">Cytobacillus firmus</name>
    <name type="common">Bacillus firmus</name>
    <dbReference type="NCBI Taxonomy" id="1399"/>
    <lineage>
        <taxon>Bacteria</taxon>
        <taxon>Bacillati</taxon>
        <taxon>Bacillota</taxon>
        <taxon>Bacilli</taxon>
        <taxon>Bacillales</taxon>
        <taxon>Bacillaceae</taxon>
        <taxon>Cytobacillus</taxon>
    </lineage>
</organism>
<dbReference type="AlphaFoldDB" id="A0A366K244"/>
<accession>A0A366K244</accession>
<dbReference type="EMBL" id="QNSF01000002">
    <property type="protein sequence ID" value="RBP95754.1"/>
    <property type="molecule type" value="Genomic_DNA"/>
</dbReference>
<comment type="caution">
    <text evidence="1">The sequence shown here is derived from an EMBL/GenBank/DDBJ whole genome shotgun (WGS) entry which is preliminary data.</text>
</comment>
<evidence type="ECO:0000313" key="1">
    <source>
        <dbReference type="EMBL" id="RBP95754.1"/>
    </source>
</evidence>
<dbReference type="Proteomes" id="UP000252731">
    <property type="component" value="Unassembled WGS sequence"/>
</dbReference>
<dbReference type="RefSeq" id="WP_019381191.1">
    <property type="nucleotide sequence ID" value="NZ_JACLCD010000011.1"/>
</dbReference>
<reference evidence="1 2" key="1">
    <citation type="submission" date="2018-06" db="EMBL/GenBank/DDBJ databases">
        <title>Freshwater and sediment microbial communities from various areas in North America, analyzing microbe dynamics in response to fracking.</title>
        <authorList>
            <person name="Lamendella R."/>
        </authorList>
    </citation>
    <scope>NUCLEOTIDE SEQUENCE [LARGE SCALE GENOMIC DNA]</scope>
    <source>
        <strain evidence="1 2">14_TX</strain>
    </source>
</reference>
<sequence>MVEPLTVLIVILLAVVLLLASILVPSAEGAIVEAICSLLGCSANDA</sequence>
<keyword evidence="2" id="KW-1185">Reference proteome</keyword>
<evidence type="ECO:0000313" key="2">
    <source>
        <dbReference type="Proteomes" id="UP000252731"/>
    </source>
</evidence>
<name>A0A366K244_CYTFI</name>
<protein>
    <submittedName>
        <fullName evidence="1">Uncharacterized protein</fullName>
    </submittedName>
</protein>
<gene>
    <name evidence="1" type="ORF">DFO70_10279</name>
</gene>
<proteinExistence type="predicted"/>